<feature type="transmembrane region" description="Helical" evidence="6">
    <location>
        <begin position="144"/>
        <end position="161"/>
    </location>
</feature>
<sequence length="237" mass="25374">MNNQQFDEQPRRVVNAEVGLNAFLTKMYGWMALAVLLSAVSAYFVSTNQALLSAVTGGGMWIGLIVWFVFPFLVNGQAFKRPAVSFVLLMVYALITGGIFSIYSLVYSGATIVSAFVSSAVVFIVMALYGVATKRDLTRVGAQATAALIALLVALVINMFLHSALIAYVFSFVGVIIFTALTASDSQKMKTMYLKSDGSGTASSGLAVVGAMQLYLDFVNLFIFLLQIFGGSGSSRN</sequence>
<comment type="subcellular location">
    <subcellularLocation>
        <location evidence="1">Membrane</location>
        <topology evidence="1">Multi-pass membrane protein</topology>
    </subcellularLocation>
</comment>
<dbReference type="Proteomes" id="UP000051845">
    <property type="component" value="Unassembled WGS sequence"/>
</dbReference>
<dbReference type="CDD" id="cd10432">
    <property type="entry name" value="BI-1-like_bacterial"/>
    <property type="match status" value="1"/>
</dbReference>
<evidence type="ECO:0000256" key="5">
    <source>
        <dbReference type="ARBA" id="ARBA00023136"/>
    </source>
</evidence>
<keyword evidence="3 6" id="KW-0812">Transmembrane</keyword>
<keyword evidence="4 6" id="KW-1133">Transmembrane helix</keyword>
<evidence type="ECO:0000313" key="7">
    <source>
        <dbReference type="EMBL" id="KRM74344.1"/>
    </source>
</evidence>
<evidence type="ECO:0000256" key="6">
    <source>
        <dbReference type="RuleBase" id="RU004379"/>
    </source>
</evidence>
<dbReference type="PANTHER" id="PTHR23291">
    <property type="entry name" value="BAX INHIBITOR-RELATED"/>
    <property type="match status" value="1"/>
</dbReference>
<evidence type="ECO:0000256" key="4">
    <source>
        <dbReference type="ARBA" id="ARBA00022989"/>
    </source>
</evidence>
<comment type="caution">
    <text evidence="7">The sequence shown here is derived from an EMBL/GenBank/DDBJ whole genome shotgun (WGS) entry which is preliminary data.</text>
</comment>
<evidence type="ECO:0000256" key="2">
    <source>
        <dbReference type="ARBA" id="ARBA00010350"/>
    </source>
</evidence>
<dbReference type="EMBL" id="AYYR01000083">
    <property type="protein sequence ID" value="KRM74344.1"/>
    <property type="molecule type" value="Genomic_DNA"/>
</dbReference>
<dbReference type="PATRIC" id="fig|1423733.4.peg.230"/>
<protein>
    <submittedName>
        <fullName evidence="7">Integral membrane protein, interacts with FtsH</fullName>
    </submittedName>
</protein>
<dbReference type="GO" id="GO:0005886">
    <property type="term" value="C:plasma membrane"/>
    <property type="evidence" value="ECO:0007669"/>
    <property type="project" value="TreeGrafter"/>
</dbReference>
<dbReference type="RefSeq" id="WP_056997237.1">
    <property type="nucleotide sequence ID" value="NZ_AYYR01000083.1"/>
</dbReference>
<organism evidence="7 8">
    <name type="scientific">Secundilactobacillus collinoides DSM 20515 = JCM 1123</name>
    <dbReference type="NCBI Taxonomy" id="1423733"/>
    <lineage>
        <taxon>Bacteria</taxon>
        <taxon>Bacillati</taxon>
        <taxon>Bacillota</taxon>
        <taxon>Bacilli</taxon>
        <taxon>Lactobacillales</taxon>
        <taxon>Lactobacillaceae</taxon>
        <taxon>Secundilactobacillus</taxon>
    </lineage>
</organism>
<dbReference type="PANTHER" id="PTHR23291:SF50">
    <property type="entry name" value="PROTEIN LIFEGUARD 4"/>
    <property type="match status" value="1"/>
</dbReference>
<evidence type="ECO:0000313" key="8">
    <source>
        <dbReference type="Proteomes" id="UP000051845"/>
    </source>
</evidence>
<feature type="transmembrane region" description="Helical" evidence="6">
    <location>
        <begin position="51"/>
        <end position="74"/>
    </location>
</feature>
<keyword evidence="5 6" id="KW-0472">Membrane</keyword>
<dbReference type="Pfam" id="PF01027">
    <property type="entry name" value="Bax1-I"/>
    <property type="match status" value="1"/>
</dbReference>
<dbReference type="InterPro" id="IPR006214">
    <property type="entry name" value="Bax_inhibitor_1-related"/>
</dbReference>
<comment type="similarity">
    <text evidence="2 6">Belongs to the BI1 family.</text>
</comment>
<dbReference type="AlphaFoldDB" id="A0A0R2B4R0"/>
<proteinExistence type="inferred from homology"/>
<reference evidence="7 8" key="1">
    <citation type="journal article" date="2015" name="Genome Announc.">
        <title>Expanding the biotechnology potential of lactobacilli through comparative genomics of 213 strains and associated genera.</title>
        <authorList>
            <person name="Sun Z."/>
            <person name="Harris H.M."/>
            <person name="McCann A."/>
            <person name="Guo C."/>
            <person name="Argimon S."/>
            <person name="Zhang W."/>
            <person name="Yang X."/>
            <person name="Jeffery I.B."/>
            <person name="Cooney J.C."/>
            <person name="Kagawa T.F."/>
            <person name="Liu W."/>
            <person name="Song Y."/>
            <person name="Salvetti E."/>
            <person name="Wrobel A."/>
            <person name="Rasinkangas P."/>
            <person name="Parkhill J."/>
            <person name="Rea M.C."/>
            <person name="O'Sullivan O."/>
            <person name="Ritari J."/>
            <person name="Douillard F.P."/>
            <person name="Paul Ross R."/>
            <person name="Yang R."/>
            <person name="Briner A.E."/>
            <person name="Felis G.E."/>
            <person name="de Vos W.M."/>
            <person name="Barrangou R."/>
            <person name="Klaenhammer T.R."/>
            <person name="Caufield P.W."/>
            <person name="Cui Y."/>
            <person name="Zhang H."/>
            <person name="O'Toole P.W."/>
        </authorList>
    </citation>
    <scope>NUCLEOTIDE SEQUENCE [LARGE SCALE GENOMIC DNA]</scope>
    <source>
        <strain evidence="7 8">DSM 20515</strain>
    </source>
</reference>
<name>A0A0R2B4R0_SECCO</name>
<feature type="transmembrane region" description="Helical" evidence="6">
    <location>
        <begin position="167"/>
        <end position="184"/>
    </location>
</feature>
<feature type="transmembrane region" description="Helical" evidence="6">
    <location>
        <begin position="205"/>
        <end position="229"/>
    </location>
</feature>
<gene>
    <name evidence="7" type="ORF">FC82_GL000212</name>
</gene>
<feature type="transmembrane region" description="Helical" evidence="6">
    <location>
        <begin position="86"/>
        <end position="106"/>
    </location>
</feature>
<evidence type="ECO:0000256" key="1">
    <source>
        <dbReference type="ARBA" id="ARBA00004141"/>
    </source>
</evidence>
<dbReference type="STRING" id="33960.TY91_01325"/>
<evidence type="ECO:0000256" key="3">
    <source>
        <dbReference type="ARBA" id="ARBA00022692"/>
    </source>
</evidence>
<accession>A0A0R2B4R0</accession>
<feature type="transmembrane region" description="Helical" evidence="6">
    <location>
        <begin position="112"/>
        <end position="132"/>
    </location>
</feature>